<proteinExistence type="predicted"/>
<dbReference type="PROSITE" id="PS51683">
    <property type="entry name" value="SAM_OMT_II"/>
    <property type="match status" value="1"/>
</dbReference>
<evidence type="ECO:0000313" key="5">
    <source>
        <dbReference type="EMBL" id="KAG6774273.1"/>
    </source>
</evidence>
<dbReference type="PANTHER" id="PTHR11746">
    <property type="entry name" value="O-METHYLTRANSFERASE"/>
    <property type="match status" value="1"/>
</dbReference>
<protein>
    <recommendedName>
        <fullName evidence="4">O-methyltransferase C-terminal domain-containing protein</fullName>
    </recommendedName>
</protein>
<evidence type="ECO:0000313" key="6">
    <source>
        <dbReference type="Proteomes" id="UP000886885"/>
    </source>
</evidence>
<feature type="domain" description="O-methyltransferase C-terminal" evidence="4">
    <location>
        <begin position="74"/>
        <end position="212"/>
    </location>
</feature>
<gene>
    <name evidence="5" type="ORF">POTOM_021625</name>
</gene>
<sequence length="236" mass="26403">MLLQHLNVFFAQFPQMLRLLPDDSREGQDDRHSASQLVKRYHFNDAILKGGVPFNRAYGMTAFQYPGTDQRFNRVLVDVGGGIGDTLNIITSKYPHIEGINYDFPYVLADAPSYPGVEHVGGDMFVSVPNGDAVFMKWTLHDWSDEHCLKLLKNCWEALPSNGKVIFVESLLPVAPENIASSHVVFEQDLCMLARNPGGMEFEALAKKSGFSGCEVICCAYNCWVMEFQKNSTAIN</sequence>
<evidence type="ECO:0000259" key="4">
    <source>
        <dbReference type="Pfam" id="PF00891"/>
    </source>
</evidence>
<evidence type="ECO:0000256" key="3">
    <source>
        <dbReference type="ARBA" id="ARBA00022691"/>
    </source>
</evidence>
<evidence type="ECO:0000256" key="2">
    <source>
        <dbReference type="ARBA" id="ARBA00022679"/>
    </source>
</evidence>
<accession>A0A8X7ZXS5</accession>
<dbReference type="Pfam" id="PF00891">
    <property type="entry name" value="Methyltransf_2"/>
    <property type="match status" value="1"/>
</dbReference>
<comment type="caution">
    <text evidence="5">The sequence shown here is derived from an EMBL/GenBank/DDBJ whole genome shotgun (WGS) entry which is preliminary data.</text>
</comment>
<dbReference type="Proteomes" id="UP000886885">
    <property type="component" value="Chromosome 5D"/>
</dbReference>
<keyword evidence="2" id="KW-0808">Transferase</keyword>
<reference evidence="5" key="1">
    <citation type="journal article" date="2020" name="bioRxiv">
        <title>Hybrid origin of Populus tomentosa Carr. identified through genome sequencing and phylogenomic analysis.</title>
        <authorList>
            <person name="An X."/>
            <person name="Gao K."/>
            <person name="Chen Z."/>
            <person name="Li J."/>
            <person name="Yang X."/>
            <person name="Yang X."/>
            <person name="Zhou J."/>
            <person name="Guo T."/>
            <person name="Zhao T."/>
            <person name="Huang S."/>
            <person name="Miao D."/>
            <person name="Khan W.U."/>
            <person name="Rao P."/>
            <person name="Ye M."/>
            <person name="Lei B."/>
            <person name="Liao W."/>
            <person name="Wang J."/>
            <person name="Ji L."/>
            <person name="Li Y."/>
            <person name="Guo B."/>
            <person name="Mustafa N.S."/>
            <person name="Li S."/>
            <person name="Yun Q."/>
            <person name="Keller S.R."/>
            <person name="Mao J."/>
            <person name="Zhang R."/>
            <person name="Strauss S.H."/>
        </authorList>
    </citation>
    <scope>NUCLEOTIDE SEQUENCE</scope>
    <source>
        <strain evidence="5">GM15</strain>
        <tissue evidence="5">Leaf</tissue>
    </source>
</reference>
<dbReference type="InterPro" id="IPR001077">
    <property type="entry name" value="COMT_C"/>
</dbReference>
<dbReference type="GO" id="GO:0032259">
    <property type="term" value="P:methylation"/>
    <property type="evidence" value="ECO:0007669"/>
    <property type="project" value="UniProtKB-KW"/>
</dbReference>
<dbReference type="InterPro" id="IPR016461">
    <property type="entry name" value="COMT-like"/>
</dbReference>
<dbReference type="GO" id="GO:0008171">
    <property type="term" value="F:O-methyltransferase activity"/>
    <property type="evidence" value="ECO:0007669"/>
    <property type="project" value="InterPro"/>
</dbReference>
<evidence type="ECO:0000256" key="1">
    <source>
        <dbReference type="ARBA" id="ARBA00022603"/>
    </source>
</evidence>
<dbReference type="AlphaFoldDB" id="A0A8X7ZXS5"/>
<keyword evidence="6" id="KW-1185">Reference proteome</keyword>
<dbReference type="OrthoDB" id="1606438at2759"/>
<organism evidence="5 6">
    <name type="scientific">Populus tomentosa</name>
    <name type="common">Chinese white poplar</name>
    <dbReference type="NCBI Taxonomy" id="118781"/>
    <lineage>
        <taxon>Eukaryota</taxon>
        <taxon>Viridiplantae</taxon>
        <taxon>Streptophyta</taxon>
        <taxon>Embryophyta</taxon>
        <taxon>Tracheophyta</taxon>
        <taxon>Spermatophyta</taxon>
        <taxon>Magnoliopsida</taxon>
        <taxon>eudicotyledons</taxon>
        <taxon>Gunneridae</taxon>
        <taxon>Pentapetalae</taxon>
        <taxon>rosids</taxon>
        <taxon>fabids</taxon>
        <taxon>Malpighiales</taxon>
        <taxon>Salicaceae</taxon>
        <taxon>Saliceae</taxon>
        <taxon>Populus</taxon>
    </lineage>
</organism>
<keyword evidence="3" id="KW-0949">S-adenosyl-L-methionine</keyword>
<dbReference type="EMBL" id="JAAWWB010000010">
    <property type="protein sequence ID" value="KAG6774273.1"/>
    <property type="molecule type" value="Genomic_DNA"/>
</dbReference>
<keyword evidence="1" id="KW-0489">Methyltransferase</keyword>
<name>A0A8X7ZXS5_POPTO</name>